<dbReference type="AlphaFoldDB" id="A0AAF0Y2X3"/>
<evidence type="ECO:0000313" key="1">
    <source>
        <dbReference type="EMBL" id="WOO76656.1"/>
    </source>
</evidence>
<dbReference type="GeneID" id="87803542"/>
<reference evidence="1" key="1">
    <citation type="submission" date="2023-10" db="EMBL/GenBank/DDBJ databases">
        <authorList>
            <person name="Noh H."/>
        </authorList>
    </citation>
    <scope>NUCLEOTIDE SEQUENCE</scope>
    <source>
        <strain evidence="1">DUCC4014</strain>
    </source>
</reference>
<keyword evidence="2" id="KW-1185">Reference proteome</keyword>
<protein>
    <submittedName>
        <fullName evidence="1">Uncharacterized protein</fullName>
    </submittedName>
</protein>
<name>A0AAF0Y2X3_9TREE</name>
<sequence length="140" mass="14337">MGLATVTATVIHATAAADQAFGLQKPMDDRGLPVNPEVDRSVHLVLMGGRAAHPHRDENETETLTATATGRGIVIAIGTGNVIVNGGLTDVDHHPAHQAVVLPLETVLPLTVNGNARTAVSETVIATATATTGTARGLLD</sequence>
<dbReference type="RefSeq" id="XP_062622689.1">
    <property type="nucleotide sequence ID" value="XM_062766706.1"/>
</dbReference>
<accession>A0AAF0Y2X3</accession>
<dbReference type="RefSeq" id="XP_062622688.1">
    <property type="nucleotide sequence ID" value="XM_062766705.1"/>
</dbReference>
<dbReference type="EMBL" id="CP086714">
    <property type="protein sequence ID" value="WOO76656.1"/>
    <property type="molecule type" value="Genomic_DNA"/>
</dbReference>
<proteinExistence type="predicted"/>
<organism evidence="1 2">
    <name type="scientific">Vanrija pseudolonga</name>
    <dbReference type="NCBI Taxonomy" id="143232"/>
    <lineage>
        <taxon>Eukaryota</taxon>
        <taxon>Fungi</taxon>
        <taxon>Dikarya</taxon>
        <taxon>Basidiomycota</taxon>
        <taxon>Agaricomycotina</taxon>
        <taxon>Tremellomycetes</taxon>
        <taxon>Trichosporonales</taxon>
        <taxon>Trichosporonaceae</taxon>
        <taxon>Vanrija</taxon>
    </lineage>
</organism>
<evidence type="ECO:0000313" key="2">
    <source>
        <dbReference type="Proteomes" id="UP000827549"/>
    </source>
</evidence>
<gene>
    <name evidence="1" type="primary">SPAC22E12.19</name>
    <name evidence="1" type="ORF">LOC62_01G000283</name>
</gene>
<dbReference type="Proteomes" id="UP000827549">
    <property type="component" value="Chromosome 1"/>
</dbReference>
<dbReference type="EMBL" id="CP086714">
    <property type="protein sequence ID" value="WOO76657.1"/>
    <property type="molecule type" value="Genomic_DNA"/>
</dbReference>